<keyword evidence="4" id="KW-0677">Repeat</keyword>
<feature type="domain" description="C2H2-type" evidence="12">
    <location>
        <begin position="509"/>
        <end position="537"/>
    </location>
</feature>
<keyword evidence="6" id="KW-0862">Zinc</keyword>
<evidence type="ECO:0000256" key="2">
    <source>
        <dbReference type="ARBA" id="ARBA00006991"/>
    </source>
</evidence>
<dbReference type="OrthoDB" id="6077919at2759"/>
<dbReference type="GO" id="GO:0005634">
    <property type="term" value="C:nucleus"/>
    <property type="evidence" value="ECO:0007669"/>
    <property type="project" value="UniProtKB-SubCell"/>
</dbReference>
<dbReference type="Proteomes" id="UP000095300">
    <property type="component" value="Unassembled WGS sequence"/>
</dbReference>
<evidence type="ECO:0000256" key="7">
    <source>
        <dbReference type="ARBA" id="ARBA00023015"/>
    </source>
</evidence>
<evidence type="ECO:0000256" key="5">
    <source>
        <dbReference type="ARBA" id="ARBA00022771"/>
    </source>
</evidence>
<protein>
    <recommendedName>
        <fullName evidence="12">C2H2-type domain-containing protein</fullName>
    </recommendedName>
</protein>
<dbReference type="FunFam" id="3.30.160.60:FF:001156">
    <property type="entry name" value="Zinc finger protein 407"/>
    <property type="match status" value="1"/>
</dbReference>
<evidence type="ECO:0000256" key="10">
    <source>
        <dbReference type="ARBA" id="ARBA00023242"/>
    </source>
</evidence>
<dbReference type="EnsemblMetazoa" id="SCAU000955-RA">
    <property type="protein sequence ID" value="SCAU000955-PA"/>
    <property type="gene ID" value="SCAU000955"/>
</dbReference>
<dbReference type="STRING" id="35570.A0A1I8NPP8"/>
<evidence type="ECO:0000256" key="3">
    <source>
        <dbReference type="ARBA" id="ARBA00022723"/>
    </source>
</evidence>
<comment type="subcellular location">
    <subcellularLocation>
        <location evidence="1">Nucleus</location>
    </subcellularLocation>
</comment>
<dbReference type="Pfam" id="PF00096">
    <property type="entry name" value="zf-C2H2"/>
    <property type="match status" value="3"/>
</dbReference>
<feature type="domain" description="C2H2-type" evidence="12">
    <location>
        <begin position="481"/>
        <end position="508"/>
    </location>
</feature>
<organism evidence="13 14">
    <name type="scientific">Stomoxys calcitrans</name>
    <name type="common">Stable fly</name>
    <name type="synonym">Conops calcitrans</name>
    <dbReference type="NCBI Taxonomy" id="35570"/>
    <lineage>
        <taxon>Eukaryota</taxon>
        <taxon>Metazoa</taxon>
        <taxon>Ecdysozoa</taxon>
        <taxon>Arthropoda</taxon>
        <taxon>Hexapoda</taxon>
        <taxon>Insecta</taxon>
        <taxon>Pterygota</taxon>
        <taxon>Neoptera</taxon>
        <taxon>Endopterygota</taxon>
        <taxon>Diptera</taxon>
        <taxon>Brachycera</taxon>
        <taxon>Muscomorpha</taxon>
        <taxon>Muscoidea</taxon>
        <taxon>Muscidae</taxon>
        <taxon>Stomoxys</taxon>
    </lineage>
</organism>
<evidence type="ECO:0000256" key="6">
    <source>
        <dbReference type="ARBA" id="ARBA00022833"/>
    </source>
</evidence>
<evidence type="ECO:0000313" key="13">
    <source>
        <dbReference type="EnsemblMetazoa" id="SCAU000955-PA"/>
    </source>
</evidence>
<dbReference type="PROSITE" id="PS50157">
    <property type="entry name" value="ZINC_FINGER_C2H2_2"/>
    <property type="match status" value="8"/>
</dbReference>
<dbReference type="PANTHER" id="PTHR24384">
    <property type="entry name" value="FINGER PUTATIVE TRANSCRIPTION FACTOR FAMILY-RELATED"/>
    <property type="match status" value="1"/>
</dbReference>
<dbReference type="FunFam" id="3.30.160.60:FF:000100">
    <property type="entry name" value="Zinc finger 45-like"/>
    <property type="match status" value="1"/>
</dbReference>
<dbReference type="PROSITE" id="PS00028">
    <property type="entry name" value="ZINC_FINGER_C2H2_1"/>
    <property type="match status" value="11"/>
</dbReference>
<gene>
    <name evidence="13" type="primary">106091316</name>
</gene>
<reference evidence="13" key="1">
    <citation type="submission" date="2020-05" db="UniProtKB">
        <authorList>
            <consortium name="EnsemblMetazoa"/>
        </authorList>
    </citation>
    <scope>IDENTIFICATION</scope>
    <source>
        <strain evidence="13">USDA</strain>
    </source>
</reference>
<evidence type="ECO:0000256" key="4">
    <source>
        <dbReference type="ARBA" id="ARBA00022737"/>
    </source>
</evidence>
<dbReference type="VEuPathDB" id="VectorBase:SCAU000955"/>
<dbReference type="Gene3D" id="3.30.160.60">
    <property type="entry name" value="Classic Zinc Finger"/>
    <property type="match status" value="6"/>
</dbReference>
<evidence type="ECO:0000256" key="9">
    <source>
        <dbReference type="ARBA" id="ARBA00023163"/>
    </source>
</evidence>
<dbReference type="Pfam" id="PF12874">
    <property type="entry name" value="zf-met"/>
    <property type="match status" value="1"/>
</dbReference>
<feature type="domain" description="C2H2-type" evidence="12">
    <location>
        <begin position="539"/>
        <end position="566"/>
    </location>
</feature>
<feature type="domain" description="C2H2-type" evidence="12">
    <location>
        <begin position="852"/>
        <end position="879"/>
    </location>
</feature>
<dbReference type="AlphaFoldDB" id="A0A1I8NPP8"/>
<accession>A0A1I8NPP8</accession>
<feature type="domain" description="C2H2-type" evidence="12">
    <location>
        <begin position="795"/>
        <end position="818"/>
    </location>
</feature>
<dbReference type="InterPro" id="IPR036236">
    <property type="entry name" value="Znf_C2H2_sf"/>
</dbReference>
<evidence type="ECO:0000259" key="12">
    <source>
        <dbReference type="PROSITE" id="PS50157"/>
    </source>
</evidence>
<dbReference type="KEGG" id="scac:106091316"/>
<dbReference type="GO" id="GO:0000981">
    <property type="term" value="F:DNA-binding transcription factor activity, RNA polymerase II-specific"/>
    <property type="evidence" value="ECO:0007669"/>
    <property type="project" value="TreeGrafter"/>
</dbReference>
<dbReference type="SUPFAM" id="SSF57667">
    <property type="entry name" value="beta-beta-alpha zinc fingers"/>
    <property type="match status" value="6"/>
</dbReference>
<evidence type="ECO:0000313" key="14">
    <source>
        <dbReference type="Proteomes" id="UP000095300"/>
    </source>
</evidence>
<evidence type="ECO:0000256" key="8">
    <source>
        <dbReference type="ARBA" id="ARBA00023125"/>
    </source>
</evidence>
<name>A0A1I8NPP8_STOCA</name>
<feature type="domain" description="C2H2-type" evidence="12">
    <location>
        <begin position="636"/>
        <end position="663"/>
    </location>
</feature>
<keyword evidence="3" id="KW-0479">Metal-binding</keyword>
<comment type="similarity">
    <text evidence="2">Belongs to the krueppel C2H2-type zinc-finger protein family.</text>
</comment>
<dbReference type="SMART" id="SM00355">
    <property type="entry name" value="ZnF_C2H2"/>
    <property type="match status" value="18"/>
</dbReference>
<keyword evidence="14" id="KW-1185">Reference proteome</keyword>
<sequence>MSVIDFVNRSVCLYCTSVGGVNDFHDVFEDAELQLPNLIKKYFGLVVTENADRKTKQYLCVDCVNHLIELYDLEEHNKEVQLEREDDDNGTADNIEIEIETEKQIVIDGVSNQIKNDEVKYLDSASSYRDDNDECSGEAEDETAYNEYMESTEIYFCADGEEETSELIYSHEDVEANSCDLNDNIQSVADFEQNIATDYVLETKSIEHSNKEEYVELITFKDDIEIQTIEDTNLDFEEEVNPVDIVEDNEAYEDLELPSSTSLNDDFIEEDEEYFSADISCMHDSVEEEHLIEETICSQEYDNVNLNDYLDKAIITKFEDLQLKWTVECKLCLYKHYSFQELIKHPCVNELVGDQQSCCIIQDCNDVVNNLKTLARHLIIQHYEKVDSLAVYGRCPECQKTFSNLIDFNKHSCCNLKRTPGTRNYCPTCDIDFQSFRRFVFHMQFHLIKHRPKICLLCGAMFHSPNDFFEHVHYSHTVTNLACRMCDRFFQDKTVFEQHMASHESKSIFECTQCPKRYTNKSGLTNHMDIYHNHKMKALQCEYCYKEFINQTTYRNHMKFHLPEGKATAFICTECGLVSHNKNLIEEHVGSEETDGNVVKKVLSIVFTCEHCSLDFESTKHLRNHRRSPKHDGKLFYCPICRKDFKTFKHMRNHLSCHRDYDEWFQEFPIDRMYMCDIGNCLDAYPLWTSLYYHKKRHKSSNDTAAAAPASLNCQFCKKKCPTKMSLAIHVARSHNSNHIKCPHCKKMYKSDLDLKLHIEYMHLAVECSQCSKMFKNQRNLISHEQLVHKNAKRFYCSHCSKGYYYKSELNAHERNAHPDVLYQCKLCNFKTTYPKSLDIHHMAKHEHTLPFKCSQCSKGFARKQLLVTHMKRHKEDKDFICKEYLNNGCNASFVTYFLMKEHIDTQHPSTSNGRSLLKKSTQQRVILYNEEEDDTSEVEYLLGDSVEEEPDSDNEYEIEDINMDDECGIADELDGECEDDDTDF</sequence>
<evidence type="ECO:0000256" key="11">
    <source>
        <dbReference type="PROSITE-ProRule" id="PRU00042"/>
    </source>
</evidence>
<keyword evidence="8" id="KW-0238">DNA-binding</keyword>
<evidence type="ECO:0000256" key="1">
    <source>
        <dbReference type="ARBA" id="ARBA00004123"/>
    </source>
</evidence>
<dbReference type="InterPro" id="IPR050752">
    <property type="entry name" value="C2H2-ZF_domain"/>
</dbReference>
<keyword evidence="7" id="KW-0805">Transcription regulation</keyword>
<feature type="domain" description="C2H2-type" evidence="12">
    <location>
        <begin position="766"/>
        <end position="794"/>
    </location>
</feature>
<keyword evidence="10" id="KW-0539">Nucleus</keyword>
<dbReference type="GO" id="GO:0000978">
    <property type="term" value="F:RNA polymerase II cis-regulatory region sequence-specific DNA binding"/>
    <property type="evidence" value="ECO:0007669"/>
    <property type="project" value="TreeGrafter"/>
</dbReference>
<keyword evidence="9" id="KW-0804">Transcription</keyword>
<proteinExistence type="inferred from homology"/>
<dbReference type="InterPro" id="IPR013087">
    <property type="entry name" value="Znf_C2H2_type"/>
</dbReference>
<feature type="domain" description="C2H2-type" evidence="12">
    <location>
        <begin position="607"/>
        <end position="636"/>
    </location>
</feature>
<dbReference type="Pfam" id="PF13894">
    <property type="entry name" value="zf-C2H2_4"/>
    <property type="match status" value="1"/>
</dbReference>
<keyword evidence="5 11" id="KW-0863">Zinc-finger</keyword>
<dbReference type="PANTHER" id="PTHR24384:SF189">
    <property type="entry name" value="C2H2-TYPE DOMAIN-CONTAINING PROTEIN-RELATED"/>
    <property type="match status" value="1"/>
</dbReference>
<dbReference type="GO" id="GO:0008270">
    <property type="term" value="F:zinc ion binding"/>
    <property type="evidence" value="ECO:0007669"/>
    <property type="project" value="UniProtKB-KW"/>
</dbReference>